<evidence type="ECO:0000313" key="2">
    <source>
        <dbReference type="Proteomes" id="UP000321570"/>
    </source>
</evidence>
<dbReference type="AlphaFoldDB" id="A0A564Z9I2"/>
<dbReference type="Proteomes" id="UP000321570">
    <property type="component" value="Unassembled WGS sequence"/>
</dbReference>
<proteinExistence type="predicted"/>
<sequence length="75" mass="8272">MDNISPEQDKVSIISAVSRNPTAFQEVIYLDRTSNVGNFVYIPHSTVFEQHCASPAQPLFLPLVNTSHTPPESTS</sequence>
<keyword evidence="2" id="KW-1185">Reference proteome</keyword>
<reference evidence="1 2" key="1">
    <citation type="submission" date="2019-07" db="EMBL/GenBank/DDBJ databases">
        <authorList>
            <person name="Jastrzebski P J."/>
            <person name="Paukszto L."/>
            <person name="Jastrzebski P J."/>
        </authorList>
    </citation>
    <scope>NUCLEOTIDE SEQUENCE [LARGE SCALE GENOMIC DNA]</scope>
    <source>
        <strain evidence="1 2">WMS-il1</strain>
    </source>
</reference>
<gene>
    <name evidence="1" type="ORF">WMSIL1_LOCUS13539</name>
</gene>
<name>A0A564Z9I2_HYMDI</name>
<organism evidence="1 2">
    <name type="scientific">Hymenolepis diminuta</name>
    <name type="common">Rat tapeworm</name>
    <dbReference type="NCBI Taxonomy" id="6216"/>
    <lineage>
        <taxon>Eukaryota</taxon>
        <taxon>Metazoa</taxon>
        <taxon>Spiralia</taxon>
        <taxon>Lophotrochozoa</taxon>
        <taxon>Platyhelminthes</taxon>
        <taxon>Cestoda</taxon>
        <taxon>Eucestoda</taxon>
        <taxon>Cyclophyllidea</taxon>
        <taxon>Hymenolepididae</taxon>
        <taxon>Hymenolepis</taxon>
    </lineage>
</organism>
<evidence type="ECO:0000313" key="1">
    <source>
        <dbReference type="EMBL" id="VUZ55999.1"/>
    </source>
</evidence>
<accession>A0A564Z9I2</accession>
<protein>
    <submittedName>
        <fullName evidence="1">Uncharacterized protein</fullName>
    </submittedName>
</protein>
<dbReference type="EMBL" id="CABIJS010000697">
    <property type="protein sequence ID" value="VUZ55999.1"/>
    <property type="molecule type" value="Genomic_DNA"/>
</dbReference>